<sequence length="179" mass="20016">MQQIAERADKISAPTDLNELYASLDREMIAHEGVRRLHGLYDLFIKDLQAGLFAAFEVGVPQGVFSILGGTLVGDVFHLGDVEIVSKATAPLYRECDQIRADIDFFEKNHKSMPGTEKAALAKKIQARSMGKLMESYLLGRTHGVNLCRQSGRDLLRTEESRKLERNKPADKTRVTGRE</sequence>
<dbReference type="RefSeq" id="WP_145903960.1">
    <property type="nucleotide sequence ID" value="NZ_CXST01000006.1"/>
</dbReference>
<gene>
    <name evidence="1" type="ORF">LAL4801_05782</name>
</gene>
<protein>
    <submittedName>
        <fullName evidence="1">Uncharacterized protein</fullName>
    </submittedName>
</protein>
<organism evidence="1 2">
    <name type="scientific">Roseibium aggregatum</name>
    <dbReference type="NCBI Taxonomy" id="187304"/>
    <lineage>
        <taxon>Bacteria</taxon>
        <taxon>Pseudomonadati</taxon>
        <taxon>Pseudomonadota</taxon>
        <taxon>Alphaproteobacteria</taxon>
        <taxon>Hyphomicrobiales</taxon>
        <taxon>Stappiaceae</taxon>
        <taxon>Roseibium</taxon>
    </lineage>
</organism>
<dbReference type="Proteomes" id="UP000048926">
    <property type="component" value="Unassembled WGS sequence"/>
</dbReference>
<proteinExistence type="predicted"/>
<name>A0A0M6YEU4_9HYPH</name>
<evidence type="ECO:0000313" key="1">
    <source>
        <dbReference type="EMBL" id="CTQ47320.1"/>
    </source>
</evidence>
<accession>A0A0M6YEU4</accession>
<dbReference type="AlphaFoldDB" id="A0A0M6YEU4"/>
<reference evidence="2" key="1">
    <citation type="submission" date="2015-07" db="EMBL/GenBank/DDBJ databases">
        <authorList>
            <person name="Rodrigo-Torres Lidia"/>
            <person name="Arahal R.David."/>
        </authorList>
    </citation>
    <scope>NUCLEOTIDE SEQUENCE [LARGE SCALE GENOMIC DNA]</scope>
    <source>
        <strain evidence="2">CECT 4801</strain>
    </source>
</reference>
<evidence type="ECO:0000313" key="2">
    <source>
        <dbReference type="Proteomes" id="UP000048926"/>
    </source>
</evidence>
<keyword evidence="2" id="KW-1185">Reference proteome</keyword>
<dbReference type="EMBL" id="CXST01000006">
    <property type="protein sequence ID" value="CTQ47320.1"/>
    <property type="molecule type" value="Genomic_DNA"/>
</dbReference>